<gene>
    <name evidence="1" type="ORF">LA5096_03758</name>
</gene>
<dbReference type="EMBL" id="CXWC01000011">
    <property type="protein sequence ID" value="CTQ73697.1"/>
    <property type="molecule type" value="Genomic_DNA"/>
</dbReference>
<dbReference type="Proteomes" id="UP000049983">
    <property type="component" value="Unassembled WGS sequence"/>
</dbReference>
<proteinExistence type="predicted"/>
<evidence type="ECO:0000313" key="2">
    <source>
        <dbReference type="Proteomes" id="UP000049983"/>
    </source>
</evidence>
<name>A0A0M6ZVV9_9HYPH</name>
<accession>A0A0M6ZVV9</accession>
<evidence type="ECO:0000313" key="1">
    <source>
        <dbReference type="EMBL" id="CTQ73697.1"/>
    </source>
</evidence>
<protein>
    <submittedName>
        <fullName evidence="1">Uncharacterized protein</fullName>
    </submittedName>
</protein>
<reference evidence="2" key="1">
    <citation type="submission" date="2015-07" db="EMBL/GenBank/DDBJ databases">
        <authorList>
            <person name="Rodrigo-Torres Lidia"/>
            <person name="Arahal R.David."/>
        </authorList>
    </citation>
    <scope>NUCLEOTIDE SEQUENCE [LARGE SCALE GENOMIC DNA]</scope>
    <source>
        <strain evidence="2">CECT 5096</strain>
    </source>
</reference>
<dbReference type="AlphaFoldDB" id="A0A0M6ZVV9"/>
<keyword evidence="2" id="KW-1185">Reference proteome</keyword>
<sequence>MGGDVFNQQEEMYAKARREFRYPVRSYCG</sequence>
<organism evidence="1 2">
    <name type="scientific">Roseibium album</name>
    <dbReference type="NCBI Taxonomy" id="311410"/>
    <lineage>
        <taxon>Bacteria</taxon>
        <taxon>Pseudomonadati</taxon>
        <taxon>Pseudomonadota</taxon>
        <taxon>Alphaproteobacteria</taxon>
        <taxon>Hyphomicrobiales</taxon>
        <taxon>Stappiaceae</taxon>
        <taxon>Roseibium</taxon>
    </lineage>
</organism>
<dbReference type="STRING" id="311410.LA5095_00618"/>